<name>A0ABW9NYL5_9ACTN</name>
<dbReference type="RefSeq" id="WP_407699011.1">
    <property type="nucleotide sequence ID" value="NZ_VDEQ01000249.1"/>
</dbReference>
<keyword evidence="2" id="KW-1185">Reference proteome</keyword>
<protein>
    <recommendedName>
        <fullName evidence="3">Type II toxin-antitoxin system RelE/ParE family toxin</fullName>
    </recommendedName>
</protein>
<proteinExistence type="predicted"/>
<evidence type="ECO:0000313" key="1">
    <source>
        <dbReference type="EMBL" id="MQS38323.1"/>
    </source>
</evidence>
<evidence type="ECO:0000313" key="2">
    <source>
        <dbReference type="Proteomes" id="UP000460558"/>
    </source>
</evidence>
<dbReference type="EMBL" id="VDEQ01000249">
    <property type="protein sequence ID" value="MQS38323.1"/>
    <property type="molecule type" value="Genomic_DNA"/>
</dbReference>
<evidence type="ECO:0008006" key="3">
    <source>
        <dbReference type="Google" id="ProtNLM"/>
    </source>
</evidence>
<accession>A0ABW9NYL5</accession>
<organism evidence="1 2">
    <name type="scientific">Streptomyces katsurahamanus</name>
    <dbReference type="NCBI Taxonomy" id="2577098"/>
    <lineage>
        <taxon>Bacteria</taxon>
        <taxon>Bacillati</taxon>
        <taxon>Actinomycetota</taxon>
        <taxon>Actinomycetes</taxon>
        <taxon>Kitasatosporales</taxon>
        <taxon>Streptomycetaceae</taxon>
        <taxon>Streptomyces</taxon>
    </lineage>
</organism>
<gene>
    <name evidence="1" type="ORF">FFZ77_22680</name>
</gene>
<comment type="caution">
    <text evidence="1">The sequence shown here is derived from an EMBL/GenBank/DDBJ whole genome shotgun (WGS) entry which is preliminary data.</text>
</comment>
<sequence length="81" mass="8678">MSRYAIAYAPVAEAALRHMRSAGVFKAEMGRTLGRDPYGHGSHALGGEKDRRQAIVAGVIVVYYVAQSALQVTAVRLVPPP</sequence>
<dbReference type="Proteomes" id="UP000460558">
    <property type="component" value="Unassembled WGS sequence"/>
</dbReference>
<reference evidence="1 2" key="1">
    <citation type="submission" date="2019-06" db="EMBL/GenBank/DDBJ databases">
        <title>Comparative genomics and metabolomics analyses of clavulanic acid producing Streptomyces species provides insight into specialized metabolism and evolution of beta-lactam biosynthetic gene clusters.</title>
        <authorList>
            <person name="Moore M.A."/>
            <person name="Cruz-Morales P."/>
            <person name="Barona Gomez F."/>
            <person name="Kapil T."/>
        </authorList>
    </citation>
    <scope>NUCLEOTIDE SEQUENCE [LARGE SCALE GENOMIC DNA]</scope>
    <source>
        <strain evidence="1 2">T-272</strain>
    </source>
</reference>